<protein>
    <submittedName>
        <fullName evidence="1">Uncharacterized protein</fullName>
    </submittedName>
</protein>
<proteinExistence type="predicted"/>
<gene>
    <name evidence="1" type="ORF">LPJ61_005343</name>
</gene>
<evidence type="ECO:0000313" key="2">
    <source>
        <dbReference type="Proteomes" id="UP001143981"/>
    </source>
</evidence>
<comment type="caution">
    <text evidence="1">The sequence shown here is derived from an EMBL/GenBank/DDBJ whole genome shotgun (WGS) entry which is preliminary data.</text>
</comment>
<feature type="non-terminal residue" evidence="1">
    <location>
        <position position="1"/>
    </location>
</feature>
<dbReference type="EMBL" id="JANBOI010001703">
    <property type="protein sequence ID" value="KAJ1726215.1"/>
    <property type="molecule type" value="Genomic_DNA"/>
</dbReference>
<dbReference type="Proteomes" id="UP001143981">
    <property type="component" value="Unassembled WGS sequence"/>
</dbReference>
<accession>A0A9W7YA31</accession>
<organism evidence="1 2">
    <name type="scientific">Coemansia biformis</name>
    <dbReference type="NCBI Taxonomy" id="1286918"/>
    <lineage>
        <taxon>Eukaryota</taxon>
        <taxon>Fungi</taxon>
        <taxon>Fungi incertae sedis</taxon>
        <taxon>Zoopagomycota</taxon>
        <taxon>Kickxellomycotina</taxon>
        <taxon>Kickxellomycetes</taxon>
        <taxon>Kickxellales</taxon>
        <taxon>Kickxellaceae</taxon>
        <taxon>Coemansia</taxon>
    </lineage>
</organism>
<name>A0A9W7YA31_9FUNG</name>
<evidence type="ECO:0000313" key="1">
    <source>
        <dbReference type="EMBL" id="KAJ1726215.1"/>
    </source>
</evidence>
<reference evidence="1" key="1">
    <citation type="submission" date="2022-07" db="EMBL/GenBank/DDBJ databases">
        <title>Phylogenomic reconstructions and comparative analyses of Kickxellomycotina fungi.</title>
        <authorList>
            <person name="Reynolds N.K."/>
            <person name="Stajich J.E."/>
            <person name="Barry K."/>
            <person name="Grigoriev I.V."/>
            <person name="Crous P."/>
            <person name="Smith M.E."/>
        </authorList>
    </citation>
    <scope>NUCLEOTIDE SEQUENCE</scope>
    <source>
        <strain evidence="1">BCRC 34381</strain>
    </source>
</reference>
<dbReference type="AlphaFoldDB" id="A0A9W7YA31"/>
<keyword evidence="2" id="KW-1185">Reference proteome</keyword>
<sequence>LCFPSLETLSITCIKSICPLHEYILLPSRMKEITIAMKLDDFQRYTKFSVPAANKITLKVLTPPGNDTAGFVTFNCMLDGMRGNGNVELELSSSSTSVLSSSITSTAITRLLVSGPTSVDTMFELIQQLPNLVGLIFRQLDMGNVQTDISVPEAGNHVLMEPYDTKLAGMALTYMQDKHSLDLAAAITKHLLLKILTLTKFFAGQTLVQLVLDFAETYSQQYPHLSSLKFSLADDEESAFFSWSTQVLY</sequence>
<dbReference type="OrthoDB" id="10553042at2759"/>